<evidence type="ECO:0000259" key="6">
    <source>
        <dbReference type="Pfam" id="PF01029"/>
    </source>
</evidence>
<comment type="similarity">
    <text evidence="1">Belongs to the NusB family.</text>
</comment>
<dbReference type="EMBL" id="QLTW01000001">
    <property type="protein sequence ID" value="MBT9144218.1"/>
    <property type="molecule type" value="Genomic_DNA"/>
</dbReference>
<dbReference type="AlphaFoldDB" id="A0A9E2BEN6"/>
<dbReference type="InterPro" id="IPR006027">
    <property type="entry name" value="NusB_RsmB_TIM44"/>
</dbReference>
<gene>
    <name evidence="7" type="primary">nusB</name>
    <name evidence="7" type="ORF">DDT42_00050</name>
</gene>
<keyword evidence="2" id="KW-0889">Transcription antitermination</keyword>
<dbReference type="InterPro" id="IPR011605">
    <property type="entry name" value="NusB_fam"/>
</dbReference>
<dbReference type="GO" id="GO:0005829">
    <property type="term" value="C:cytosol"/>
    <property type="evidence" value="ECO:0007669"/>
    <property type="project" value="TreeGrafter"/>
</dbReference>
<proteinExistence type="inferred from homology"/>
<accession>A0A9E2BEN6</accession>
<evidence type="ECO:0000256" key="5">
    <source>
        <dbReference type="ARBA" id="ARBA00023163"/>
    </source>
</evidence>
<dbReference type="SUPFAM" id="SSF48013">
    <property type="entry name" value="NusB-like"/>
    <property type="match status" value="1"/>
</dbReference>
<reference evidence="7 8" key="1">
    <citation type="journal article" date="2021" name="bioRxiv">
        <title>Unique metabolic strategies in Hadean analogues reveal hints for primordial physiology.</title>
        <authorList>
            <person name="Nobu M.K."/>
            <person name="Nakai R."/>
            <person name="Tamazawa S."/>
            <person name="Mori H."/>
            <person name="Toyoda A."/>
            <person name="Ijiri A."/>
            <person name="Suzuki S."/>
            <person name="Kurokawa K."/>
            <person name="Kamagata Y."/>
            <person name="Tamaki H."/>
        </authorList>
    </citation>
    <scope>NUCLEOTIDE SEQUENCE [LARGE SCALE GENOMIC DNA]</scope>
    <source>
        <strain evidence="7">BS525</strain>
    </source>
</reference>
<evidence type="ECO:0000256" key="3">
    <source>
        <dbReference type="ARBA" id="ARBA00022884"/>
    </source>
</evidence>
<keyword evidence="4" id="KW-0805">Transcription regulation</keyword>
<dbReference type="GO" id="GO:0006353">
    <property type="term" value="P:DNA-templated transcription termination"/>
    <property type="evidence" value="ECO:0007669"/>
    <property type="project" value="InterPro"/>
</dbReference>
<protein>
    <submittedName>
        <fullName evidence="7">N utilization substance protein B</fullName>
    </submittedName>
</protein>
<dbReference type="InterPro" id="IPR035926">
    <property type="entry name" value="NusB-like_sf"/>
</dbReference>
<dbReference type="GO" id="GO:0003723">
    <property type="term" value="F:RNA binding"/>
    <property type="evidence" value="ECO:0007669"/>
    <property type="project" value="UniProtKB-KW"/>
</dbReference>
<dbReference type="Proteomes" id="UP000811545">
    <property type="component" value="Unassembled WGS sequence"/>
</dbReference>
<evidence type="ECO:0000256" key="4">
    <source>
        <dbReference type="ARBA" id="ARBA00023015"/>
    </source>
</evidence>
<dbReference type="PANTHER" id="PTHR11078">
    <property type="entry name" value="N UTILIZATION SUBSTANCE PROTEIN B-RELATED"/>
    <property type="match status" value="1"/>
</dbReference>
<keyword evidence="3" id="KW-0694">RNA-binding</keyword>
<organism evidence="7 8">
    <name type="scientific">Psychracetigena formicireducens</name>
    <dbReference type="NCBI Taxonomy" id="2986056"/>
    <lineage>
        <taxon>Bacteria</taxon>
        <taxon>Bacillati</taxon>
        <taxon>Candidatus Lithacetigenota</taxon>
        <taxon>Candidatus Psychracetigena</taxon>
    </lineage>
</organism>
<feature type="domain" description="NusB/RsmB/TIM44" evidence="6">
    <location>
        <begin position="24"/>
        <end position="116"/>
    </location>
</feature>
<evidence type="ECO:0000313" key="8">
    <source>
        <dbReference type="Proteomes" id="UP000811545"/>
    </source>
</evidence>
<keyword evidence="5" id="KW-0804">Transcription</keyword>
<evidence type="ECO:0000256" key="2">
    <source>
        <dbReference type="ARBA" id="ARBA00022814"/>
    </source>
</evidence>
<dbReference type="Pfam" id="PF01029">
    <property type="entry name" value="NusB"/>
    <property type="match status" value="1"/>
</dbReference>
<comment type="caution">
    <text evidence="7">The sequence shown here is derived from an EMBL/GenBank/DDBJ whole genome shotgun (WGS) entry which is preliminary data.</text>
</comment>
<dbReference type="Gene3D" id="1.10.940.10">
    <property type="entry name" value="NusB-like"/>
    <property type="match status" value="1"/>
</dbReference>
<evidence type="ECO:0000256" key="1">
    <source>
        <dbReference type="ARBA" id="ARBA00005952"/>
    </source>
</evidence>
<sequence length="127" mass="14128">MLSDLVAQELGGDKFLDPDGLEEISEELVLATREMLSRIKKEIVAIDKIISSCLHNRKLVELGSVEKSVLRLATYELFYQQDSPPKVILSESVILTKKFAGEKAAKFVNGVLRGLYNASKEVDKNFG</sequence>
<dbReference type="GO" id="GO:0031564">
    <property type="term" value="P:transcription antitermination"/>
    <property type="evidence" value="ECO:0007669"/>
    <property type="project" value="UniProtKB-KW"/>
</dbReference>
<dbReference type="PANTHER" id="PTHR11078:SF3">
    <property type="entry name" value="ANTITERMINATION NUSB DOMAIN-CONTAINING PROTEIN"/>
    <property type="match status" value="1"/>
</dbReference>
<evidence type="ECO:0000313" key="7">
    <source>
        <dbReference type="EMBL" id="MBT9144218.1"/>
    </source>
</evidence>
<name>A0A9E2BEN6_PSYF1</name>